<sequence>MPKASTSSNQDSTGIGQDPQNHVQQSNESFKLPNTAESLQPKRSVKSKAVQDNPTPTVEPTGPIGSENNEKQHAKDAKLNGAIAGPGANLAVTVNPDSWTPLPDTLLPPNSPKPISSGVSLPDKNKEESSTTLNGLKRTSKDSDFSQEISRFEARSSDQAIDEGIYQPQISENTGRRTQERRSWDQNSGAGRSSIMPPIWGNFEKKIGKKIIFYDAQSGVVEIRPRSSTNREFLF</sequence>
<feature type="compositionally biased region" description="Basic and acidic residues" evidence="1">
    <location>
        <begin position="68"/>
        <end position="78"/>
    </location>
</feature>
<accession>A0A8E2F902</accession>
<dbReference type="EMBL" id="KV748832">
    <property type="protein sequence ID" value="OCL12787.1"/>
    <property type="molecule type" value="Genomic_DNA"/>
</dbReference>
<reference evidence="2 3" key="1">
    <citation type="journal article" date="2016" name="Nat. Commun.">
        <title>Ectomycorrhizal ecology is imprinted in the genome of the dominant symbiotic fungus Cenococcum geophilum.</title>
        <authorList>
            <consortium name="DOE Joint Genome Institute"/>
            <person name="Peter M."/>
            <person name="Kohler A."/>
            <person name="Ohm R.A."/>
            <person name="Kuo A."/>
            <person name="Krutzmann J."/>
            <person name="Morin E."/>
            <person name="Arend M."/>
            <person name="Barry K.W."/>
            <person name="Binder M."/>
            <person name="Choi C."/>
            <person name="Clum A."/>
            <person name="Copeland A."/>
            <person name="Grisel N."/>
            <person name="Haridas S."/>
            <person name="Kipfer T."/>
            <person name="LaButti K."/>
            <person name="Lindquist E."/>
            <person name="Lipzen A."/>
            <person name="Maire R."/>
            <person name="Meier B."/>
            <person name="Mihaltcheva S."/>
            <person name="Molinier V."/>
            <person name="Murat C."/>
            <person name="Poggeler S."/>
            <person name="Quandt C.A."/>
            <person name="Sperisen C."/>
            <person name="Tritt A."/>
            <person name="Tisserant E."/>
            <person name="Crous P.W."/>
            <person name="Henrissat B."/>
            <person name="Nehls U."/>
            <person name="Egli S."/>
            <person name="Spatafora J.W."/>
            <person name="Grigoriev I.V."/>
            <person name="Martin F.M."/>
        </authorList>
    </citation>
    <scope>NUCLEOTIDE SEQUENCE [LARGE SCALE GENOMIC DNA]</scope>
    <source>
        <strain evidence="2 3">CBS 207.34</strain>
    </source>
</reference>
<feature type="compositionally biased region" description="Polar residues" evidence="1">
    <location>
        <begin position="1"/>
        <end position="29"/>
    </location>
</feature>
<evidence type="ECO:0000313" key="2">
    <source>
        <dbReference type="EMBL" id="OCL12787.1"/>
    </source>
</evidence>
<evidence type="ECO:0000256" key="1">
    <source>
        <dbReference type="SAM" id="MobiDB-lite"/>
    </source>
</evidence>
<keyword evidence="3" id="KW-1185">Reference proteome</keyword>
<feature type="compositionally biased region" description="Basic and acidic residues" evidence="1">
    <location>
        <begin position="174"/>
        <end position="184"/>
    </location>
</feature>
<name>A0A8E2F902_9PEZI</name>
<organism evidence="2 3">
    <name type="scientific">Glonium stellatum</name>
    <dbReference type="NCBI Taxonomy" id="574774"/>
    <lineage>
        <taxon>Eukaryota</taxon>
        <taxon>Fungi</taxon>
        <taxon>Dikarya</taxon>
        <taxon>Ascomycota</taxon>
        <taxon>Pezizomycotina</taxon>
        <taxon>Dothideomycetes</taxon>
        <taxon>Pleosporomycetidae</taxon>
        <taxon>Gloniales</taxon>
        <taxon>Gloniaceae</taxon>
        <taxon>Glonium</taxon>
    </lineage>
</organism>
<evidence type="ECO:0000313" key="3">
    <source>
        <dbReference type="Proteomes" id="UP000250140"/>
    </source>
</evidence>
<feature type="region of interest" description="Disordered" evidence="1">
    <location>
        <begin position="1"/>
        <end position="196"/>
    </location>
</feature>
<proteinExistence type="predicted"/>
<dbReference type="AlphaFoldDB" id="A0A8E2F902"/>
<protein>
    <submittedName>
        <fullName evidence="2">Uncharacterized protein</fullName>
    </submittedName>
</protein>
<feature type="compositionally biased region" description="Basic and acidic residues" evidence="1">
    <location>
        <begin position="139"/>
        <end position="156"/>
    </location>
</feature>
<dbReference type="Proteomes" id="UP000250140">
    <property type="component" value="Unassembled WGS sequence"/>
</dbReference>
<gene>
    <name evidence="2" type="ORF">AOQ84DRAFT_139022</name>
</gene>